<sequence>MAPLSALLLSLLASSATAHFTIDYPPFAKPSDESKLASGPCGGADLNFQDGTVTDFHVSGDAIATTGTHPQANWLFRATTDITGASNWTKVWPIVEQSGLGKLCQPSITVPEEWVGKQGLIGVVAHAEDGVLYGCSQVTFVKGTGEQPSTCKNTTSNFSFTSDSDLEALVDGDSSSGSGSNSTDGGSSSGGDSGSGGDGSSGGGNNGGNEGAASALGSSFFAMLSAATLVAGVFVL</sequence>
<evidence type="ECO:0000313" key="11">
    <source>
        <dbReference type="EMBL" id="PKS10135.1"/>
    </source>
</evidence>
<evidence type="ECO:0000256" key="3">
    <source>
        <dbReference type="ARBA" id="ARBA00022622"/>
    </source>
</evidence>
<keyword evidence="5" id="KW-0472">Membrane</keyword>
<proteinExistence type="predicted"/>
<dbReference type="PANTHER" id="PTHR34992">
    <property type="entry name" value="HYPHAL ANASTAMOSIS-7 PROTEIN"/>
    <property type="match status" value="1"/>
</dbReference>
<feature type="compositionally biased region" description="Low complexity" evidence="8">
    <location>
        <begin position="171"/>
        <end position="186"/>
    </location>
</feature>
<keyword evidence="3" id="KW-0336">GPI-anchor</keyword>
<dbReference type="EMBL" id="NLAX01000008">
    <property type="protein sequence ID" value="PKS10135.1"/>
    <property type="molecule type" value="Genomic_DNA"/>
</dbReference>
<evidence type="ECO:0000256" key="8">
    <source>
        <dbReference type="SAM" id="MobiDB-lite"/>
    </source>
</evidence>
<evidence type="ECO:0000256" key="7">
    <source>
        <dbReference type="ARBA" id="ARBA00023288"/>
    </source>
</evidence>
<accession>A0A2N3NCG3</accession>
<dbReference type="GO" id="GO:0005886">
    <property type="term" value="C:plasma membrane"/>
    <property type="evidence" value="ECO:0007669"/>
    <property type="project" value="UniProtKB-SubCell"/>
</dbReference>
<keyword evidence="12" id="KW-1185">Reference proteome</keyword>
<feature type="domain" description="Copper acquisition factor BIM1-like" evidence="10">
    <location>
        <begin position="18"/>
        <end position="155"/>
    </location>
</feature>
<organism evidence="11 12">
    <name type="scientific">Lomentospora prolificans</name>
    <dbReference type="NCBI Taxonomy" id="41688"/>
    <lineage>
        <taxon>Eukaryota</taxon>
        <taxon>Fungi</taxon>
        <taxon>Dikarya</taxon>
        <taxon>Ascomycota</taxon>
        <taxon>Pezizomycotina</taxon>
        <taxon>Sordariomycetes</taxon>
        <taxon>Hypocreomycetidae</taxon>
        <taxon>Microascales</taxon>
        <taxon>Microascaceae</taxon>
        <taxon>Lomentospora</taxon>
    </lineage>
</organism>
<evidence type="ECO:0000256" key="4">
    <source>
        <dbReference type="ARBA" id="ARBA00022729"/>
    </source>
</evidence>
<dbReference type="VEuPathDB" id="FungiDB:jhhlp_001885"/>
<protein>
    <recommendedName>
        <fullName evidence="10">Copper acquisition factor BIM1-like domain-containing protein</fullName>
    </recommendedName>
</protein>
<name>A0A2N3NCG3_9PEZI</name>
<dbReference type="PANTHER" id="PTHR34992:SF1">
    <property type="entry name" value="COPPER ACQUISITION FACTOR BIM1-LIKE DOMAIN-CONTAINING PROTEIN"/>
    <property type="match status" value="1"/>
</dbReference>
<feature type="signal peptide" evidence="9">
    <location>
        <begin position="1"/>
        <end position="18"/>
    </location>
</feature>
<keyword evidence="7" id="KW-0449">Lipoprotein</keyword>
<feature type="region of interest" description="Disordered" evidence="8">
    <location>
        <begin position="169"/>
        <end position="206"/>
    </location>
</feature>
<evidence type="ECO:0000256" key="2">
    <source>
        <dbReference type="ARBA" id="ARBA00022475"/>
    </source>
</evidence>
<dbReference type="GO" id="GO:0098552">
    <property type="term" value="C:side of membrane"/>
    <property type="evidence" value="ECO:0007669"/>
    <property type="project" value="UniProtKB-KW"/>
</dbReference>
<feature type="compositionally biased region" description="Gly residues" evidence="8">
    <location>
        <begin position="187"/>
        <end position="206"/>
    </location>
</feature>
<comment type="subcellular location">
    <subcellularLocation>
        <location evidence="1">Cell membrane</location>
        <topology evidence="1">Lipid-anchor</topology>
        <topology evidence="1">GPI-anchor</topology>
    </subcellularLocation>
</comment>
<keyword evidence="2" id="KW-1003">Cell membrane</keyword>
<dbReference type="InterPro" id="IPR046530">
    <property type="entry name" value="BIM1-like_dom"/>
</dbReference>
<keyword evidence="6" id="KW-0325">Glycoprotein</keyword>
<dbReference type="AlphaFoldDB" id="A0A2N3NCG3"/>
<feature type="chain" id="PRO_5014910879" description="Copper acquisition factor BIM1-like domain-containing protein" evidence="9">
    <location>
        <begin position="19"/>
        <end position="236"/>
    </location>
</feature>
<evidence type="ECO:0000256" key="9">
    <source>
        <dbReference type="SAM" id="SignalP"/>
    </source>
</evidence>
<comment type="caution">
    <text evidence="11">The sequence shown here is derived from an EMBL/GenBank/DDBJ whole genome shotgun (WGS) entry which is preliminary data.</text>
</comment>
<dbReference type="OrthoDB" id="2146436at2759"/>
<reference evidence="11 12" key="1">
    <citation type="journal article" date="2017" name="G3 (Bethesda)">
        <title>First Draft Genome Sequence of the Pathogenic Fungus Lomentospora prolificans (Formerly Scedosporium prolificans).</title>
        <authorList>
            <person name="Luo R."/>
            <person name="Zimin A."/>
            <person name="Workman R."/>
            <person name="Fan Y."/>
            <person name="Pertea G."/>
            <person name="Grossman N."/>
            <person name="Wear M.P."/>
            <person name="Jia B."/>
            <person name="Miller H."/>
            <person name="Casadevall A."/>
            <person name="Timp W."/>
            <person name="Zhang S.X."/>
            <person name="Salzberg S.L."/>
        </authorList>
    </citation>
    <scope>NUCLEOTIDE SEQUENCE [LARGE SCALE GENOMIC DNA]</scope>
    <source>
        <strain evidence="11 12">JHH-5317</strain>
    </source>
</reference>
<keyword evidence="4 9" id="KW-0732">Signal</keyword>
<gene>
    <name evidence="11" type="ORF">jhhlp_001885</name>
</gene>
<evidence type="ECO:0000313" key="12">
    <source>
        <dbReference type="Proteomes" id="UP000233524"/>
    </source>
</evidence>
<dbReference type="CDD" id="cd21176">
    <property type="entry name" value="LPMO_auxiliary-like"/>
    <property type="match status" value="1"/>
</dbReference>
<evidence type="ECO:0000256" key="1">
    <source>
        <dbReference type="ARBA" id="ARBA00004609"/>
    </source>
</evidence>
<evidence type="ECO:0000259" key="10">
    <source>
        <dbReference type="Pfam" id="PF20238"/>
    </source>
</evidence>
<dbReference type="Proteomes" id="UP000233524">
    <property type="component" value="Unassembled WGS sequence"/>
</dbReference>
<dbReference type="InterPro" id="IPR046936">
    <property type="entry name" value="BIM1-like"/>
</dbReference>
<evidence type="ECO:0000256" key="6">
    <source>
        <dbReference type="ARBA" id="ARBA00023180"/>
    </source>
</evidence>
<dbReference type="Pfam" id="PF20238">
    <property type="entry name" value="BIM1-like_dom"/>
    <property type="match status" value="1"/>
</dbReference>
<dbReference type="InParanoid" id="A0A2N3NCG3"/>
<evidence type="ECO:0000256" key="5">
    <source>
        <dbReference type="ARBA" id="ARBA00023136"/>
    </source>
</evidence>